<dbReference type="EMBL" id="LTAN01000009">
    <property type="protein sequence ID" value="OBR03792.1"/>
    <property type="molecule type" value="Genomic_DNA"/>
</dbReference>
<dbReference type="AlphaFoldDB" id="A0A1B7XVH9"/>
<gene>
    <name evidence="1" type="ORF">CH63R_12919</name>
</gene>
<dbReference type="Proteomes" id="UP000092177">
    <property type="component" value="Chromosome 9"/>
</dbReference>
<keyword evidence="2" id="KW-1185">Reference proteome</keyword>
<dbReference type="VEuPathDB" id="FungiDB:CH63R_12919"/>
<reference evidence="2" key="1">
    <citation type="journal article" date="2017" name="BMC Genomics">
        <title>Gapless genome assembly of Colletotrichum higginsianum reveals chromosome structure and association of transposable elements with secondary metabolite gene clusters.</title>
        <authorList>
            <person name="Dallery J.-F."/>
            <person name="Lapalu N."/>
            <person name="Zampounis A."/>
            <person name="Pigne S."/>
            <person name="Luyten I."/>
            <person name="Amselem J."/>
            <person name="Wittenberg A.H.J."/>
            <person name="Zhou S."/>
            <person name="de Queiroz M.V."/>
            <person name="Robin G.P."/>
            <person name="Auger A."/>
            <person name="Hainaut M."/>
            <person name="Henrissat B."/>
            <person name="Kim K.-T."/>
            <person name="Lee Y.-H."/>
            <person name="Lespinet O."/>
            <person name="Schwartz D.C."/>
            <person name="Thon M.R."/>
            <person name="O'Connell R.J."/>
        </authorList>
    </citation>
    <scope>NUCLEOTIDE SEQUENCE [LARGE SCALE GENOMIC DNA]</scope>
    <source>
        <strain evidence="2">IMI 349063</strain>
    </source>
</reference>
<comment type="caution">
    <text evidence="1">The sequence shown here is derived from an EMBL/GenBank/DDBJ whole genome shotgun (WGS) entry which is preliminary data.</text>
</comment>
<name>A0A1B7XVH9_COLHI</name>
<proteinExistence type="predicted"/>
<dbReference type="KEGG" id="chig:CH63R_12919"/>
<accession>A0A1B7XVH9</accession>
<dbReference type="GeneID" id="28872000"/>
<evidence type="ECO:0000313" key="2">
    <source>
        <dbReference type="Proteomes" id="UP000092177"/>
    </source>
</evidence>
<dbReference type="RefSeq" id="XP_018152310.1">
    <property type="nucleotide sequence ID" value="XM_018307893.1"/>
</dbReference>
<evidence type="ECO:0000313" key="1">
    <source>
        <dbReference type="EMBL" id="OBR03792.1"/>
    </source>
</evidence>
<sequence>MPPIKSRHRLWIRCGGETSTEEPVALPSGNRLSPSPPTFKLLAVTTVKRAPVAYGFQPVATSSADSGRLPVHSSSMLIIDGLLGWA</sequence>
<organism evidence="1 2">
    <name type="scientific">Colletotrichum higginsianum (strain IMI 349063)</name>
    <name type="common">Crucifer anthracnose fungus</name>
    <dbReference type="NCBI Taxonomy" id="759273"/>
    <lineage>
        <taxon>Eukaryota</taxon>
        <taxon>Fungi</taxon>
        <taxon>Dikarya</taxon>
        <taxon>Ascomycota</taxon>
        <taxon>Pezizomycotina</taxon>
        <taxon>Sordariomycetes</taxon>
        <taxon>Hypocreomycetidae</taxon>
        <taxon>Glomerellales</taxon>
        <taxon>Glomerellaceae</taxon>
        <taxon>Colletotrichum</taxon>
        <taxon>Colletotrichum destructivum species complex</taxon>
    </lineage>
</organism>
<protein>
    <submittedName>
        <fullName evidence="1">Uncharacterized protein</fullName>
    </submittedName>
</protein>